<dbReference type="SUPFAM" id="SSF47413">
    <property type="entry name" value="lambda repressor-like DNA-binding domains"/>
    <property type="match status" value="1"/>
</dbReference>
<dbReference type="STRING" id="1219065.VPR01S_13_01070"/>
<dbReference type="InterPro" id="IPR010982">
    <property type="entry name" value="Lambda_DNA-bd_dom_sf"/>
</dbReference>
<dbReference type="Gene3D" id="1.10.260.40">
    <property type="entry name" value="lambda repressor-like DNA-binding domains"/>
    <property type="match status" value="1"/>
</dbReference>
<sequence>MEFTDQDREALYNIWMSQKAKLRLTQMEVAKRLGMNQIQFSELLRGSKPLSLHFIEQFCQQLHVNPNIVIPSLKEIAGPDAQVVHLQNRVRVDGKIQRVYCEGNEVIIDYIHEV</sequence>
<dbReference type="AlphaFoldDB" id="U3A529"/>
<proteinExistence type="predicted"/>
<name>U3A529_VIBPR</name>
<dbReference type="eggNOG" id="ENOG5031UJJ">
    <property type="taxonomic scope" value="Bacteria"/>
</dbReference>
<dbReference type="EMBL" id="BATJ01000013">
    <property type="protein sequence ID" value="GAD68442.1"/>
    <property type="molecule type" value="Genomic_DNA"/>
</dbReference>
<dbReference type="GO" id="GO:0003677">
    <property type="term" value="F:DNA binding"/>
    <property type="evidence" value="ECO:0007669"/>
    <property type="project" value="InterPro"/>
</dbReference>
<dbReference type="InterPro" id="IPR001387">
    <property type="entry name" value="Cro/C1-type_HTH"/>
</dbReference>
<dbReference type="RefSeq" id="WP_021706413.1">
    <property type="nucleotide sequence ID" value="NZ_BATJ01000013.1"/>
</dbReference>
<protein>
    <recommendedName>
        <fullName evidence="1">HTH cro/C1-type domain-containing protein</fullName>
    </recommendedName>
</protein>
<keyword evidence="3" id="KW-1185">Reference proteome</keyword>
<comment type="caution">
    <text evidence="2">The sequence shown here is derived from an EMBL/GenBank/DDBJ whole genome shotgun (WGS) entry which is preliminary data.</text>
</comment>
<dbReference type="PROSITE" id="PS50943">
    <property type="entry name" value="HTH_CROC1"/>
    <property type="match status" value="1"/>
</dbReference>
<feature type="domain" description="HTH cro/C1-type" evidence="1">
    <location>
        <begin position="21"/>
        <end position="69"/>
    </location>
</feature>
<gene>
    <name evidence="2" type="ORF">VPR01S_13_01070</name>
</gene>
<organism evidence="2 3">
    <name type="scientific">Vibrio proteolyticus NBRC 13287</name>
    <dbReference type="NCBI Taxonomy" id="1219065"/>
    <lineage>
        <taxon>Bacteria</taxon>
        <taxon>Pseudomonadati</taxon>
        <taxon>Pseudomonadota</taxon>
        <taxon>Gammaproteobacteria</taxon>
        <taxon>Vibrionales</taxon>
        <taxon>Vibrionaceae</taxon>
        <taxon>Vibrio</taxon>
    </lineage>
</organism>
<evidence type="ECO:0000313" key="2">
    <source>
        <dbReference type="EMBL" id="GAD68442.1"/>
    </source>
</evidence>
<reference evidence="2 3" key="1">
    <citation type="submission" date="2013-09" db="EMBL/GenBank/DDBJ databases">
        <title>Whole genome shotgun sequence of Vibrio proteolyticus NBRC 13287.</title>
        <authorList>
            <person name="Isaki S."/>
            <person name="Hosoyama A."/>
            <person name="Numata M."/>
            <person name="Hashimoto M."/>
            <person name="Hosoyama Y."/>
            <person name="Tsuchikane K."/>
            <person name="Noguchi M."/>
            <person name="Hirakata S."/>
            <person name="Ichikawa N."/>
            <person name="Ohji S."/>
            <person name="Yamazoe A."/>
            <person name="Fujita N."/>
        </authorList>
    </citation>
    <scope>NUCLEOTIDE SEQUENCE [LARGE SCALE GENOMIC DNA]</scope>
    <source>
        <strain evidence="2 3">NBRC 13287</strain>
    </source>
</reference>
<accession>U3A529</accession>
<evidence type="ECO:0000259" key="1">
    <source>
        <dbReference type="PROSITE" id="PS50943"/>
    </source>
</evidence>
<dbReference type="Proteomes" id="UP000016570">
    <property type="component" value="Unassembled WGS sequence"/>
</dbReference>
<dbReference type="CDD" id="cd00093">
    <property type="entry name" value="HTH_XRE"/>
    <property type="match status" value="1"/>
</dbReference>
<evidence type="ECO:0000313" key="3">
    <source>
        <dbReference type="Proteomes" id="UP000016570"/>
    </source>
</evidence>